<evidence type="ECO:0000256" key="3">
    <source>
        <dbReference type="ARBA" id="ARBA00022448"/>
    </source>
</evidence>
<evidence type="ECO:0000256" key="7">
    <source>
        <dbReference type="ARBA" id="ARBA00023177"/>
    </source>
</evidence>
<name>A0A7C6EDD2_DESAE</name>
<dbReference type="Pfam" id="PF00909">
    <property type="entry name" value="Ammonium_transp"/>
    <property type="match status" value="1"/>
</dbReference>
<dbReference type="GO" id="GO:0008519">
    <property type="term" value="F:ammonium channel activity"/>
    <property type="evidence" value="ECO:0007669"/>
    <property type="project" value="InterPro"/>
</dbReference>
<dbReference type="SUPFAM" id="SSF111352">
    <property type="entry name" value="Ammonium transporter"/>
    <property type="match status" value="1"/>
</dbReference>
<evidence type="ECO:0000256" key="4">
    <source>
        <dbReference type="ARBA" id="ARBA00022692"/>
    </source>
</evidence>
<dbReference type="Proteomes" id="UP000886400">
    <property type="component" value="Unassembled WGS sequence"/>
</dbReference>
<feature type="domain" description="Ammonium transporter AmtB-like" evidence="9">
    <location>
        <begin position="10"/>
        <end position="81"/>
    </location>
</feature>
<accession>A0A7C6EDD2</accession>
<dbReference type="EMBL" id="DRZX01000140">
    <property type="protein sequence ID" value="HHS48796.1"/>
    <property type="molecule type" value="Genomic_DNA"/>
</dbReference>
<gene>
    <name evidence="10" type="ORF">ENM99_02915</name>
</gene>
<evidence type="ECO:0000256" key="6">
    <source>
        <dbReference type="ARBA" id="ARBA00023136"/>
    </source>
</evidence>
<evidence type="ECO:0000259" key="9">
    <source>
        <dbReference type="Pfam" id="PF00909"/>
    </source>
</evidence>
<keyword evidence="6 8" id="KW-0472">Membrane</keyword>
<reference evidence="10" key="1">
    <citation type="journal article" date="2020" name="mSystems">
        <title>Genome- and Community-Level Interaction Insights into Carbon Utilization and Element Cycling Functions of Hydrothermarchaeota in Hydrothermal Sediment.</title>
        <authorList>
            <person name="Zhou Z."/>
            <person name="Liu Y."/>
            <person name="Xu W."/>
            <person name="Pan J."/>
            <person name="Luo Z.H."/>
            <person name="Li M."/>
        </authorList>
    </citation>
    <scope>NUCLEOTIDE SEQUENCE [LARGE SCALE GENOMIC DNA]</scope>
    <source>
        <strain evidence="10">SpSt-1135</strain>
    </source>
</reference>
<evidence type="ECO:0000256" key="2">
    <source>
        <dbReference type="ARBA" id="ARBA00005887"/>
    </source>
</evidence>
<dbReference type="GO" id="GO:0005886">
    <property type="term" value="C:plasma membrane"/>
    <property type="evidence" value="ECO:0007669"/>
    <property type="project" value="TreeGrafter"/>
</dbReference>
<keyword evidence="4 8" id="KW-0812">Transmembrane</keyword>
<proteinExistence type="inferred from homology"/>
<evidence type="ECO:0000256" key="8">
    <source>
        <dbReference type="SAM" id="Phobius"/>
    </source>
</evidence>
<sequence length="94" mass="10141">MFVFFYLNLSLIAGLVAITHACGFVDIGSILIIDAIAGIISFLGVTVLKYKFSYDDSLDVFGAHGLNGIFGIIATGLLATTLIGPKKWVFLWQL</sequence>
<dbReference type="InterPro" id="IPR001905">
    <property type="entry name" value="Ammonium_transpt"/>
</dbReference>
<dbReference type="InterPro" id="IPR024041">
    <property type="entry name" value="NH4_transpt_AmtB-like_dom"/>
</dbReference>
<evidence type="ECO:0000313" key="10">
    <source>
        <dbReference type="EMBL" id="HHS48796.1"/>
    </source>
</evidence>
<evidence type="ECO:0000256" key="5">
    <source>
        <dbReference type="ARBA" id="ARBA00022989"/>
    </source>
</evidence>
<evidence type="ECO:0000256" key="1">
    <source>
        <dbReference type="ARBA" id="ARBA00004141"/>
    </source>
</evidence>
<keyword evidence="3" id="KW-0813">Transport</keyword>
<keyword evidence="7" id="KW-0924">Ammonia transport</keyword>
<dbReference type="PANTHER" id="PTHR43029:SF10">
    <property type="entry name" value="AMMONIUM TRANSPORTER MEP2"/>
    <property type="match status" value="1"/>
</dbReference>
<dbReference type="Gene3D" id="1.10.3430.10">
    <property type="entry name" value="Ammonium transporter AmtB like domains"/>
    <property type="match status" value="1"/>
</dbReference>
<comment type="caution">
    <text evidence="10">The sequence shown here is derived from an EMBL/GenBank/DDBJ whole genome shotgun (WGS) entry which is preliminary data.</text>
</comment>
<protein>
    <submittedName>
        <fullName evidence="10">Ammonium transporter</fullName>
    </submittedName>
</protein>
<dbReference type="InterPro" id="IPR029020">
    <property type="entry name" value="Ammonium/urea_transptr"/>
</dbReference>
<feature type="transmembrane region" description="Helical" evidence="8">
    <location>
        <begin position="31"/>
        <end position="48"/>
    </location>
</feature>
<organism evidence="10">
    <name type="scientific">Desulfurella acetivorans</name>
    <dbReference type="NCBI Taxonomy" id="33002"/>
    <lineage>
        <taxon>Bacteria</taxon>
        <taxon>Pseudomonadati</taxon>
        <taxon>Campylobacterota</taxon>
        <taxon>Desulfurellia</taxon>
        <taxon>Desulfurellales</taxon>
        <taxon>Desulfurellaceae</taxon>
        <taxon>Desulfurella</taxon>
    </lineage>
</organism>
<comment type="subcellular location">
    <subcellularLocation>
        <location evidence="1">Membrane</location>
        <topology evidence="1">Multi-pass membrane protein</topology>
    </subcellularLocation>
</comment>
<dbReference type="AlphaFoldDB" id="A0A7C6EDD2"/>
<keyword evidence="5 8" id="KW-1133">Transmembrane helix</keyword>
<dbReference type="PANTHER" id="PTHR43029">
    <property type="entry name" value="AMMONIUM TRANSPORTER MEP2"/>
    <property type="match status" value="1"/>
</dbReference>
<feature type="transmembrane region" description="Helical" evidence="8">
    <location>
        <begin position="60"/>
        <end position="84"/>
    </location>
</feature>
<comment type="similarity">
    <text evidence="2">Belongs to the ammonia transporter channel (TC 1.A.11.2) family.</text>
</comment>